<reference evidence="9 10" key="1">
    <citation type="submission" date="2018-11" db="EMBL/GenBank/DDBJ databases">
        <authorList>
            <person name="Criscuolo A."/>
        </authorList>
    </citation>
    <scope>NUCLEOTIDE SEQUENCE [LARGE SCALE GENOMIC DNA]</scope>
    <source>
        <strain evidence="9">AT11b</strain>
    </source>
</reference>
<feature type="transmembrane region" description="Helical" evidence="7">
    <location>
        <begin position="148"/>
        <end position="166"/>
    </location>
</feature>
<evidence type="ECO:0000256" key="4">
    <source>
        <dbReference type="ARBA" id="ARBA00022692"/>
    </source>
</evidence>
<feature type="transmembrane region" description="Helical" evidence="7">
    <location>
        <begin position="278"/>
        <end position="298"/>
    </location>
</feature>
<evidence type="ECO:0000256" key="5">
    <source>
        <dbReference type="ARBA" id="ARBA00022989"/>
    </source>
</evidence>
<evidence type="ECO:0000256" key="1">
    <source>
        <dbReference type="ARBA" id="ARBA00004651"/>
    </source>
</evidence>
<comment type="subcellular location">
    <subcellularLocation>
        <location evidence="1 7">Cell membrane</location>
        <topology evidence="1 7">Multi-pass membrane protein</topology>
    </subcellularLocation>
</comment>
<keyword evidence="10" id="KW-1185">Reference proteome</keyword>
<keyword evidence="6 7" id="KW-0472">Membrane</keyword>
<dbReference type="PROSITE" id="PS50928">
    <property type="entry name" value="ABC_TM1"/>
    <property type="match status" value="1"/>
</dbReference>
<sequence>MVQFFVKRTSTLLVSVLLASFAVFMIPYFTPGDPALKIIRSRVAGDVVDESIIQGLRQSLGLDDPLAVQYVRWLGDFLSGDMGLSFVTRTPVRDQVLPALAVTLSLVVMALVLAVLVSLPLGILAGLRPGSLADKAITTGTQMLIAMPEYWVAPVLVLVFALKLSLLPTAGWNDLSSAVLPALTLALRPISFFTSAVRSGIIDAAAADHVPAARARGLSRGQAIMLHVVPNGLVPLSALSAVWFAGLLGGSVIVEVIFAVPGMGRLLFDAVMNSDIPLAQGGVVVVVVALAVMVTTLADFVHRYLSRTVGGSLA</sequence>
<evidence type="ECO:0000256" key="6">
    <source>
        <dbReference type="ARBA" id="ARBA00023136"/>
    </source>
</evidence>
<protein>
    <submittedName>
        <fullName evidence="9">Nickel transport system permease protein NikB</fullName>
    </submittedName>
</protein>
<dbReference type="InterPro" id="IPR035906">
    <property type="entry name" value="MetI-like_sf"/>
</dbReference>
<feature type="transmembrane region" description="Helical" evidence="7">
    <location>
        <begin position="12"/>
        <end position="30"/>
    </location>
</feature>
<evidence type="ECO:0000313" key="9">
    <source>
        <dbReference type="EMBL" id="VDC26334.1"/>
    </source>
</evidence>
<evidence type="ECO:0000256" key="2">
    <source>
        <dbReference type="ARBA" id="ARBA00022448"/>
    </source>
</evidence>
<comment type="similarity">
    <text evidence="7">Belongs to the binding-protein-dependent transport system permease family.</text>
</comment>
<dbReference type="RefSeq" id="WP_124091687.1">
    <property type="nucleotide sequence ID" value="NZ_CBCRYA010000018.1"/>
</dbReference>
<evidence type="ECO:0000256" key="3">
    <source>
        <dbReference type="ARBA" id="ARBA00022475"/>
    </source>
</evidence>
<dbReference type="SUPFAM" id="SSF161098">
    <property type="entry name" value="MetI-like"/>
    <property type="match status" value="1"/>
</dbReference>
<feature type="transmembrane region" description="Helical" evidence="7">
    <location>
        <begin position="99"/>
        <end position="127"/>
    </location>
</feature>
<keyword evidence="4 7" id="KW-0812">Transmembrane</keyword>
<feature type="transmembrane region" description="Helical" evidence="7">
    <location>
        <begin position="233"/>
        <end position="258"/>
    </location>
</feature>
<dbReference type="EMBL" id="UXAU01000024">
    <property type="protein sequence ID" value="VDC26334.1"/>
    <property type="molecule type" value="Genomic_DNA"/>
</dbReference>
<dbReference type="PANTHER" id="PTHR43163">
    <property type="entry name" value="DIPEPTIDE TRANSPORT SYSTEM PERMEASE PROTEIN DPPB-RELATED"/>
    <property type="match status" value="1"/>
</dbReference>
<dbReference type="CDD" id="cd06261">
    <property type="entry name" value="TM_PBP2"/>
    <property type="match status" value="1"/>
</dbReference>
<dbReference type="Pfam" id="PF00528">
    <property type="entry name" value="BPD_transp_1"/>
    <property type="match status" value="1"/>
</dbReference>
<keyword evidence="2 7" id="KW-0813">Transport</keyword>
<proteinExistence type="inferred from homology"/>
<dbReference type="OrthoDB" id="3543764at2"/>
<evidence type="ECO:0000313" key="10">
    <source>
        <dbReference type="Proteomes" id="UP000280861"/>
    </source>
</evidence>
<name>A0A3P5XFH2_9MICC</name>
<dbReference type="PANTHER" id="PTHR43163:SF9">
    <property type="entry name" value="ABC TRANSPORTER PERMEASE PROTEIN"/>
    <property type="match status" value="1"/>
</dbReference>
<keyword evidence="3" id="KW-1003">Cell membrane</keyword>
<organism evidence="9 10">
    <name type="scientific">Arthrobacter ulcerisalmonis</name>
    <dbReference type="NCBI Taxonomy" id="2483813"/>
    <lineage>
        <taxon>Bacteria</taxon>
        <taxon>Bacillati</taxon>
        <taxon>Actinomycetota</taxon>
        <taxon>Actinomycetes</taxon>
        <taxon>Micrococcales</taxon>
        <taxon>Micrococcaceae</taxon>
        <taxon>Arthrobacter</taxon>
    </lineage>
</organism>
<dbReference type="AlphaFoldDB" id="A0A3P5XFH2"/>
<dbReference type="Pfam" id="PF19300">
    <property type="entry name" value="BPD_transp_1_N"/>
    <property type="match status" value="1"/>
</dbReference>
<dbReference type="InterPro" id="IPR045621">
    <property type="entry name" value="BPD_transp_1_N"/>
</dbReference>
<keyword evidence="5 7" id="KW-1133">Transmembrane helix</keyword>
<gene>
    <name evidence="9" type="primary">nikB</name>
    <name evidence="9" type="ORF">PSET11_01751</name>
</gene>
<accession>A0A3P5XFH2</accession>
<evidence type="ECO:0000259" key="8">
    <source>
        <dbReference type="PROSITE" id="PS50928"/>
    </source>
</evidence>
<dbReference type="GO" id="GO:0055085">
    <property type="term" value="P:transmembrane transport"/>
    <property type="evidence" value="ECO:0007669"/>
    <property type="project" value="InterPro"/>
</dbReference>
<dbReference type="GO" id="GO:0005886">
    <property type="term" value="C:plasma membrane"/>
    <property type="evidence" value="ECO:0007669"/>
    <property type="project" value="UniProtKB-SubCell"/>
</dbReference>
<feature type="domain" description="ABC transmembrane type-1" evidence="8">
    <location>
        <begin position="100"/>
        <end position="296"/>
    </location>
</feature>
<evidence type="ECO:0000256" key="7">
    <source>
        <dbReference type="RuleBase" id="RU363032"/>
    </source>
</evidence>
<dbReference type="InterPro" id="IPR000515">
    <property type="entry name" value="MetI-like"/>
</dbReference>
<dbReference type="Proteomes" id="UP000280861">
    <property type="component" value="Unassembled WGS sequence"/>
</dbReference>
<dbReference type="Gene3D" id="1.10.3720.10">
    <property type="entry name" value="MetI-like"/>
    <property type="match status" value="1"/>
</dbReference>